<dbReference type="EMBL" id="JBGBPQ010000013">
    <property type="protein sequence ID" value="KAL1512232.1"/>
    <property type="molecule type" value="Genomic_DNA"/>
</dbReference>
<comment type="caution">
    <text evidence="2">The sequence shown here is derived from an EMBL/GenBank/DDBJ whole genome shotgun (WGS) entry which is preliminary data.</text>
</comment>
<proteinExistence type="predicted"/>
<sequence length="729" mass="76907">MAALLTPRASTQSRRFAGRPAMGRSSSGTAPPHNLSSLTHDGGGSPSRPLSTSPNGPLAAVRLADARVSPPTAAHRREGRKACRECCAASMAQLQLMRADSSPVGSQPACIRAQPGSTAGRRALVSPPDAFRQLSAKASLAHRAAAEPPHAVHPLSRSETLPSLKAARGVARRPEYTTSPSAIGPAAWDCASLRGAIARAAVPPHAVADPFIRLHRSPSRHPAGPAAAALRPSASTPQLSERGARLLSERAASRANVCAAASPERLCGSATRRDDARDEASARSSAASSPPAASPSAAGVEGTRGAAVATGDVGGEEEEGVAGLARARAEAEAAAAAARARAESEEEAANRAASRRRQEEEAAAAAEAARKEAIAAAAAASARAAEEEAALERLIARRRQVEKSLEEASARKEAAERAAKEMLEAEQKAREQAAAEKLAEERYAKVREEATAAAEAAAAEKAKASTHAERAAASNAAKVDTEVSAAQQCVPPQRADSGRADVSEGRRSHDYELGDLFSSHRAAVEAALKKPPQRAARLSASSMAERDAPESARPGGEEKFETRGATAAVRAPGDGHLLATAADEERTVVDGAERAATGREDAKREHLQGGELQPEARAAEASMLEKAGIDESSHHSGAPRDAHQGAPNACCRNVHDRQMYNTMAAEVELELRRQRNRRERQDAIRRAAVEMRLQRFRGPERDFYAAEYIQALWRGRLEREELWYDHLYG</sequence>
<feature type="compositionally biased region" description="Basic and acidic residues" evidence="1">
    <location>
        <begin position="496"/>
        <end position="507"/>
    </location>
</feature>
<feature type="compositionally biased region" description="Basic and acidic residues" evidence="1">
    <location>
        <begin position="271"/>
        <end position="281"/>
    </location>
</feature>
<feature type="compositionally biased region" description="Low complexity" evidence="1">
    <location>
        <begin position="321"/>
        <end position="339"/>
    </location>
</feature>
<evidence type="ECO:0000256" key="1">
    <source>
        <dbReference type="SAM" id="MobiDB-lite"/>
    </source>
</evidence>
<reference evidence="2 3" key="1">
    <citation type="journal article" date="2024" name="Science">
        <title>Giant polyketide synthase enzymes in the biosynthesis of giant marine polyether toxins.</title>
        <authorList>
            <person name="Fallon T.R."/>
            <person name="Shende V.V."/>
            <person name="Wierzbicki I.H."/>
            <person name="Pendleton A.L."/>
            <person name="Watervoot N.F."/>
            <person name="Auber R.P."/>
            <person name="Gonzalez D.J."/>
            <person name="Wisecaver J.H."/>
            <person name="Moore B.S."/>
        </authorList>
    </citation>
    <scope>NUCLEOTIDE SEQUENCE [LARGE SCALE GENOMIC DNA]</scope>
    <source>
        <strain evidence="2 3">12B1</strain>
    </source>
</reference>
<protein>
    <submittedName>
        <fullName evidence="2">Uncharacterized protein</fullName>
    </submittedName>
</protein>
<keyword evidence="3" id="KW-1185">Reference proteome</keyword>
<feature type="region of interest" description="Disordered" evidence="1">
    <location>
        <begin position="98"/>
        <end position="123"/>
    </location>
</feature>
<feature type="region of interest" description="Disordered" evidence="1">
    <location>
        <begin position="448"/>
        <end position="507"/>
    </location>
</feature>
<dbReference type="PROSITE" id="PS50096">
    <property type="entry name" value="IQ"/>
    <property type="match status" value="1"/>
</dbReference>
<feature type="compositionally biased region" description="Basic and acidic residues" evidence="1">
    <location>
        <begin position="583"/>
        <end position="608"/>
    </location>
</feature>
<feature type="region of interest" description="Disordered" evidence="1">
    <location>
        <begin position="268"/>
        <end position="382"/>
    </location>
</feature>
<feature type="compositionally biased region" description="Low complexity" evidence="1">
    <location>
        <begin position="282"/>
        <end position="311"/>
    </location>
</feature>
<dbReference type="Proteomes" id="UP001515480">
    <property type="component" value="Unassembled WGS sequence"/>
</dbReference>
<feature type="region of interest" description="Disordered" evidence="1">
    <location>
        <begin position="1"/>
        <end position="80"/>
    </location>
</feature>
<feature type="compositionally biased region" description="Polar residues" evidence="1">
    <location>
        <begin position="24"/>
        <end position="39"/>
    </location>
</feature>
<evidence type="ECO:0000313" key="2">
    <source>
        <dbReference type="EMBL" id="KAL1512232.1"/>
    </source>
</evidence>
<name>A0AB34J4E3_PRYPA</name>
<accession>A0AB34J4E3</accession>
<feature type="region of interest" description="Disordered" evidence="1">
    <location>
        <begin position="215"/>
        <end position="243"/>
    </location>
</feature>
<dbReference type="AlphaFoldDB" id="A0AB34J4E3"/>
<feature type="region of interest" description="Disordered" evidence="1">
    <location>
        <begin position="401"/>
        <end position="436"/>
    </location>
</feature>
<feature type="region of interest" description="Disordered" evidence="1">
    <location>
        <begin position="140"/>
        <end position="181"/>
    </location>
</feature>
<feature type="compositionally biased region" description="Basic and acidic residues" evidence="1">
    <location>
        <begin position="627"/>
        <end position="643"/>
    </location>
</feature>
<organism evidence="2 3">
    <name type="scientific">Prymnesium parvum</name>
    <name type="common">Toxic golden alga</name>
    <dbReference type="NCBI Taxonomy" id="97485"/>
    <lineage>
        <taxon>Eukaryota</taxon>
        <taxon>Haptista</taxon>
        <taxon>Haptophyta</taxon>
        <taxon>Prymnesiophyceae</taxon>
        <taxon>Prymnesiales</taxon>
        <taxon>Prymnesiaceae</taxon>
        <taxon>Prymnesium</taxon>
    </lineage>
</organism>
<feature type="compositionally biased region" description="Low complexity" evidence="1">
    <location>
        <begin position="220"/>
        <end position="235"/>
    </location>
</feature>
<gene>
    <name evidence="2" type="ORF">AB1Y20_005494</name>
</gene>
<feature type="compositionally biased region" description="Basic and acidic residues" evidence="1">
    <location>
        <begin position="458"/>
        <end position="470"/>
    </location>
</feature>
<feature type="region of interest" description="Disordered" evidence="1">
    <location>
        <begin position="524"/>
        <end position="649"/>
    </location>
</feature>
<feature type="compositionally biased region" description="Basic and acidic residues" evidence="1">
    <location>
        <begin position="544"/>
        <end position="562"/>
    </location>
</feature>
<evidence type="ECO:0000313" key="3">
    <source>
        <dbReference type="Proteomes" id="UP001515480"/>
    </source>
</evidence>